<accession>A0A4Y2GYJ9</accession>
<reference evidence="1 2" key="1">
    <citation type="journal article" date="2019" name="Sci. Rep.">
        <title>Orb-weaving spider Araneus ventricosus genome elucidates the spidroin gene catalogue.</title>
        <authorList>
            <person name="Kono N."/>
            <person name="Nakamura H."/>
            <person name="Ohtoshi R."/>
            <person name="Moran D.A.P."/>
            <person name="Shinohara A."/>
            <person name="Yoshida Y."/>
            <person name="Fujiwara M."/>
            <person name="Mori M."/>
            <person name="Tomita M."/>
            <person name="Arakawa K."/>
        </authorList>
    </citation>
    <scope>NUCLEOTIDE SEQUENCE [LARGE SCALE GENOMIC DNA]</scope>
</reference>
<proteinExistence type="predicted"/>
<protein>
    <submittedName>
        <fullName evidence="1">B lymphocyte-induced maturation protein 1</fullName>
    </submittedName>
</protein>
<dbReference type="Proteomes" id="UP000499080">
    <property type="component" value="Unassembled WGS sequence"/>
</dbReference>
<organism evidence="1 2">
    <name type="scientific">Araneus ventricosus</name>
    <name type="common">Orbweaver spider</name>
    <name type="synonym">Epeira ventricosa</name>
    <dbReference type="NCBI Taxonomy" id="182803"/>
    <lineage>
        <taxon>Eukaryota</taxon>
        <taxon>Metazoa</taxon>
        <taxon>Ecdysozoa</taxon>
        <taxon>Arthropoda</taxon>
        <taxon>Chelicerata</taxon>
        <taxon>Arachnida</taxon>
        <taxon>Araneae</taxon>
        <taxon>Araneomorphae</taxon>
        <taxon>Entelegynae</taxon>
        <taxon>Araneoidea</taxon>
        <taxon>Araneidae</taxon>
        <taxon>Araneus</taxon>
    </lineage>
</organism>
<name>A0A4Y2GYJ9_ARAVE</name>
<keyword evidence="2" id="KW-1185">Reference proteome</keyword>
<evidence type="ECO:0000313" key="2">
    <source>
        <dbReference type="Proteomes" id="UP000499080"/>
    </source>
</evidence>
<dbReference type="EMBL" id="BGPR01001652">
    <property type="protein sequence ID" value="GBM58860.1"/>
    <property type="molecule type" value="Genomic_DNA"/>
</dbReference>
<comment type="caution">
    <text evidence="1">The sequence shown here is derived from an EMBL/GenBank/DDBJ whole genome shotgun (WGS) entry which is preliminary data.</text>
</comment>
<feature type="non-terminal residue" evidence="1">
    <location>
        <position position="8"/>
    </location>
</feature>
<evidence type="ECO:0000313" key="1">
    <source>
        <dbReference type="EMBL" id="GBM58860.1"/>
    </source>
</evidence>
<gene>
    <name evidence="1" type="primary">blmp-1_3</name>
    <name evidence="1" type="ORF">AVEN_87152_1</name>
</gene>
<sequence>MLESCTSE</sequence>